<evidence type="ECO:0000313" key="2">
    <source>
        <dbReference type="Proteomes" id="UP000003586"/>
    </source>
</evidence>
<dbReference type="RefSeq" id="WP_008587056.1">
    <property type="nucleotide sequence ID" value="NZ_CP007035.1"/>
</dbReference>
<evidence type="ECO:0000313" key="1">
    <source>
        <dbReference type="EMBL" id="AHF17871.1"/>
    </source>
</evidence>
<name>W0F920_9BACT</name>
<organism evidence="1 2">
    <name type="scientific">Niabella soli DSM 19437</name>
    <dbReference type="NCBI Taxonomy" id="929713"/>
    <lineage>
        <taxon>Bacteria</taxon>
        <taxon>Pseudomonadati</taxon>
        <taxon>Bacteroidota</taxon>
        <taxon>Chitinophagia</taxon>
        <taxon>Chitinophagales</taxon>
        <taxon>Chitinophagaceae</taxon>
        <taxon>Niabella</taxon>
    </lineage>
</organism>
<protein>
    <submittedName>
        <fullName evidence="1">Uncharacterized protein</fullName>
    </submittedName>
</protein>
<dbReference type="AlphaFoldDB" id="W0F920"/>
<reference evidence="1 2" key="1">
    <citation type="submission" date="2013-12" db="EMBL/GenBank/DDBJ databases">
        <authorList>
            <consortium name="DOE Joint Genome Institute"/>
            <person name="Eisen J."/>
            <person name="Huntemann M."/>
            <person name="Han J."/>
            <person name="Chen A."/>
            <person name="Kyrpides N."/>
            <person name="Mavromatis K."/>
            <person name="Markowitz V."/>
            <person name="Palaniappan K."/>
            <person name="Ivanova N."/>
            <person name="Schaumberg A."/>
            <person name="Pati A."/>
            <person name="Liolios K."/>
            <person name="Nordberg H.P."/>
            <person name="Cantor M.N."/>
            <person name="Hua S.X."/>
            <person name="Woyke T."/>
        </authorList>
    </citation>
    <scope>NUCLEOTIDE SEQUENCE [LARGE SCALE GENOMIC DNA]</scope>
    <source>
        <strain evidence="2">DSM 19437</strain>
    </source>
</reference>
<accession>W0F920</accession>
<dbReference type="HOGENOM" id="CLU_2700984_0_0_10"/>
<proteinExistence type="predicted"/>
<dbReference type="OrthoDB" id="676310at2"/>
<dbReference type="EMBL" id="CP007035">
    <property type="protein sequence ID" value="AHF17871.1"/>
    <property type="molecule type" value="Genomic_DNA"/>
</dbReference>
<gene>
    <name evidence="1" type="ORF">NIASO_15800</name>
</gene>
<sequence length="73" mass="8252">MKKSYRLIGFVLLGVAASAITGAVCEVRRRNAMRRLLDTANEGYETAHDINYPEKGSYRRAKKLRYGPVYPGM</sequence>
<dbReference type="KEGG" id="nso:NIASO_15800"/>
<keyword evidence="2" id="KW-1185">Reference proteome</keyword>
<dbReference type="STRING" id="929713.NIASO_15800"/>
<dbReference type="Proteomes" id="UP000003586">
    <property type="component" value="Chromosome"/>
</dbReference>